<reference evidence="2" key="1">
    <citation type="submission" date="2016-10" db="EMBL/GenBank/DDBJ databases">
        <authorList>
            <person name="Varghese N."/>
            <person name="Submissions S."/>
        </authorList>
    </citation>
    <scope>NUCLEOTIDE SEQUENCE [LARGE SCALE GENOMIC DNA]</scope>
    <source>
        <strain evidence="2">DSM 10146</strain>
    </source>
</reference>
<dbReference type="InterPro" id="IPR036188">
    <property type="entry name" value="FAD/NAD-bd_sf"/>
</dbReference>
<gene>
    <name evidence="1" type="ORF">SAMN04488105_104196</name>
</gene>
<evidence type="ECO:0000313" key="1">
    <source>
        <dbReference type="EMBL" id="SDE50345.1"/>
    </source>
</evidence>
<accession>A0A1G7DHS1</accession>
<dbReference type="SUPFAM" id="SSF51905">
    <property type="entry name" value="FAD/NAD(P)-binding domain"/>
    <property type="match status" value="1"/>
</dbReference>
<proteinExistence type="predicted"/>
<dbReference type="GO" id="GO:0004497">
    <property type="term" value="F:monooxygenase activity"/>
    <property type="evidence" value="ECO:0007669"/>
    <property type="project" value="InterPro"/>
</dbReference>
<dbReference type="Gene3D" id="3.30.9.100">
    <property type="match status" value="1"/>
</dbReference>
<dbReference type="Pfam" id="PF04820">
    <property type="entry name" value="Trp_halogenase"/>
    <property type="match status" value="1"/>
</dbReference>
<dbReference type="PANTHER" id="PTHR43747">
    <property type="entry name" value="FAD-BINDING PROTEIN"/>
    <property type="match status" value="1"/>
</dbReference>
<evidence type="ECO:0000313" key="2">
    <source>
        <dbReference type="Proteomes" id="UP000198994"/>
    </source>
</evidence>
<keyword evidence="2" id="KW-1185">Reference proteome</keyword>
<protein>
    <submittedName>
        <fullName evidence="1">Dehydrogenase (Flavoprotein)</fullName>
    </submittedName>
</protein>
<name>A0A1G7DHS1_9RHOB</name>
<dbReference type="PANTHER" id="PTHR43747:SF1">
    <property type="entry name" value="SLR1998 PROTEIN"/>
    <property type="match status" value="1"/>
</dbReference>
<organism evidence="1 2">
    <name type="scientific">Salipiger thiooxidans</name>
    <dbReference type="NCBI Taxonomy" id="282683"/>
    <lineage>
        <taxon>Bacteria</taxon>
        <taxon>Pseudomonadati</taxon>
        <taxon>Pseudomonadota</taxon>
        <taxon>Alphaproteobacteria</taxon>
        <taxon>Rhodobacterales</taxon>
        <taxon>Roseobacteraceae</taxon>
        <taxon>Salipiger</taxon>
    </lineage>
</organism>
<dbReference type="Proteomes" id="UP000198994">
    <property type="component" value="Unassembled WGS sequence"/>
</dbReference>
<dbReference type="InterPro" id="IPR050816">
    <property type="entry name" value="Flavin-dep_Halogenase_NPB"/>
</dbReference>
<dbReference type="InterPro" id="IPR006905">
    <property type="entry name" value="Flavin_halogenase"/>
</dbReference>
<dbReference type="STRING" id="282683.SAMN04488105_104196"/>
<dbReference type="EMBL" id="FNAV01000004">
    <property type="protein sequence ID" value="SDE50345.1"/>
    <property type="molecule type" value="Genomic_DNA"/>
</dbReference>
<dbReference type="AlphaFoldDB" id="A0A1G7DHS1"/>
<sequence length="357" mass="37147">MGQGRNMTGGRFETIVIGDGIAGWAAAAVLARRGQAVALLGRAQGLPPVGEYLPPEGVAALAALGLDGVLRSAGHRPSRGTVSIWGSDAPLRRDVLMQPGGRAFCVDRRALEADLRRMAGEAGAVAQTLSVPPVVTGGAGAWQLDLRGAGRAPLTARFLIDATGRAAWLARALQARVTRCDDLTALALFWSGAPTEDAALRSKSLPDGWCYAAPLSGERLVTVFLTPAAVLPRGAAARRALALERISESRLAGGLCAGARPEGFRAMAAGSQVTEPSCGPGWAAIGDAAMAFDPLASAGMTKALLDIRETVGDRALAPDALAERRRDRFAAYLAELSDVYAAEQRFGGPFWTPRQSS</sequence>
<dbReference type="Gene3D" id="3.50.50.60">
    <property type="entry name" value="FAD/NAD(P)-binding domain"/>
    <property type="match status" value="1"/>
</dbReference>